<dbReference type="EMBL" id="KK100236">
    <property type="protein sequence ID" value="KIZ07728.1"/>
    <property type="molecule type" value="Genomic_DNA"/>
</dbReference>
<evidence type="ECO:0000313" key="8">
    <source>
        <dbReference type="Proteomes" id="UP000054498"/>
    </source>
</evidence>
<organism evidence="7 8">
    <name type="scientific">Monoraphidium neglectum</name>
    <dbReference type="NCBI Taxonomy" id="145388"/>
    <lineage>
        <taxon>Eukaryota</taxon>
        <taxon>Viridiplantae</taxon>
        <taxon>Chlorophyta</taxon>
        <taxon>core chlorophytes</taxon>
        <taxon>Chlorophyceae</taxon>
        <taxon>CS clade</taxon>
        <taxon>Sphaeropleales</taxon>
        <taxon>Selenastraceae</taxon>
        <taxon>Monoraphidium</taxon>
    </lineage>
</organism>
<keyword evidence="8" id="KW-1185">Reference proteome</keyword>
<evidence type="ECO:0000256" key="1">
    <source>
        <dbReference type="ARBA" id="ARBA00022801"/>
    </source>
</evidence>
<evidence type="ECO:0000256" key="3">
    <source>
        <dbReference type="ARBA" id="ARBA00023098"/>
    </source>
</evidence>
<keyword evidence="1" id="KW-0378">Hydrolase</keyword>
<evidence type="ECO:0000256" key="2">
    <source>
        <dbReference type="ARBA" id="ARBA00022963"/>
    </source>
</evidence>
<dbReference type="KEGG" id="mng:MNEG_0227"/>
<dbReference type="SUPFAM" id="SSF56024">
    <property type="entry name" value="Phospholipase D/nuclease"/>
    <property type="match status" value="1"/>
</dbReference>
<comment type="similarity">
    <text evidence="4">Belongs to the phospholipase D family. MitoPLD/Zucchini subfamily.</text>
</comment>
<dbReference type="CDD" id="cd09171">
    <property type="entry name" value="PLDc_vPLD6_like"/>
    <property type="match status" value="1"/>
</dbReference>
<name>A0A0D2KCE4_9CHLO</name>
<dbReference type="InterPro" id="IPR001736">
    <property type="entry name" value="PLipase_D/transphosphatidylase"/>
</dbReference>
<reference evidence="7 8" key="1">
    <citation type="journal article" date="2013" name="BMC Genomics">
        <title>Reconstruction of the lipid metabolism for the microalga Monoraphidium neglectum from its genome sequence reveals characteristics suitable for biofuel production.</title>
        <authorList>
            <person name="Bogen C."/>
            <person name="Al-Dilaimi A."/>
            <person name="Albersmeier A."/>
            <person name="Wichmann J."/>
            <person name="Grundmann M."/>
            <person name="Rupp O."/>
            <person name="Lauersen K.J."/>
            <person name="Blifernez-Klassen O."/>
            <person name="Kalinowski J."/>
            <person name="Goesmann A."/>
            <person name="Mussgnug J.H."/>
            <person name="Kruse O."/>
        </authorList>
    </citation>
    <scope>NUCLEOTIDE SEQUENCE [LARGE SCALE GENOMIC DNA]</scope>
    <source>
        <strain evidence="7 8">SAG 48.87</strain>
    </source>
</reference>
<dbReference type="InterPro" id="IPR051406">
    <property type="entry name" value="PLD_domain"/>
</dbReference>
<gene>
    <name evidence="7" type="ORF">MNEG_0227</name>
</gene>
<protein>
    <recommendedName>
        <fullName evidence="5">Mitochondrial cardiolipin hydrolase</fullName>
    </recommendedName>
</protein>
<dbReference type="GO" id="GO:0016042">
    <property type="term" value="P:lipid catabolic process"/>
    <property type="evidence" value="ECO:0007669"/>
    <property type="project" value="UniProtKB-KW"/>
</dbReference>
<dbReference type="RefSeq" id="XP_013906747.1">
    <property type="nucleotide sequence ID" value="XM_014051293.1"/>
</dbReference>
<dbReference type="AlphaFoldDB" id="A0A0D2KCE4"/>
<dbReference type="Pfam" id="PF13091">
    <property type="entry name" value="PLDc_2"/>
    <property type="match status" value="1"/>
</dbReference>
<dbReference type="OrthoDB" id="5205528at2759"/>
<dbReference type="STRING" id="145388.A0A0D2KCE4"/>
<keyword evidence="2" id="KW-0442">Lipid degradation</keyword>
<evidence type="ECO:0000256" key="5">
    <source>
        <dbReference type="ARBA" id="ARBA00040549"/>
    </source>
</evidence>
<proteinExistence type="inferred from homology"/>
<dbReference type="GeneID" id="25726345"/>
<dbReference type="PROSITE" id="PS50035">
    <property type="entry name" value="PLD"/>
    <property type="match status" value="1"/>
</dbReference>
<dbReference type="PANTHER" id="PTHR43856">
    <property type="entry name" value="CARDIOLIPIN HYDROLASE"/>
    <property type="match status" value="1"/>
</dbReference>
<dbReference type="InterPro" id="IPR025202">
    <property type="entry name" value="PLD-like_dom"/>
</dbReference>
<keyword evidence="3" id="KW-0443">Lipid metabolism</keyword>
<evidence type="ECO:0000256" key="4">
    <source>
        <dbReference type="ARBA" id="ARBA00038012"/>
    </source>
</evidence>
<accession>A0A0D2KCE4</accession>
<evidence type="ECO:0000259" key="6">
    <source>
        <dbReference type="PROSITE" id="PS50035"/>
    </source>
</evidence>
<feature type="domain" description="PLD phosphodiesterase" evidence="6">
    <location>
        <begin position="156"/>
        <end position="183"/>
    </location>
</feature>
<evidence type="ECO:0000313" key="7">
    <source>
        <dbReference type="EMBL" id="KIZ07728.1"/>
    </source>
</evidence>
<dbReference type="PANTHER" id="PTHR43856:SF1">
    <property type="entry name" value="MITOCHONDRIAL CARDIOLIPIN HYDROLASE"/>
    <property type="match status" value="1"/>
</dbReference>
<sequence>MGQCVSVVLDSEGMRQRIQQLEQQLEAGGGGGGGAATVAAGGVPAGAVAAVGHEVLFFPDSAMPCRNGQSCRRQQCGYAHNATSLVRLLQWIGSAKRSLDVCVFSITCDELSDALLAAHRRGVRVRIISDNDQMATRGSDIERLYAAGVPVRTDKVAAHMHHKFAVLDNRFLLNGSFNWTRAGVLENEENVLILDAPEVAVKYSQQFERLWQRYA</sequence>
<dbReference type="Gene3D" id="3.30.870.10">
    <property type="entry name" value="Endonuclease Chain A"/>
    <property type="match status" value="1"/>
</dbReference>
<dbReference type="GO" id="GO:0005739">
    <property type="term" value="C:mitochondrion"/>
    <property type="evidence" value="ECO:0007669"/>
    <property type="project" value="TreeGrafter"/>
</dbReference>
<dbReference type="GO" id="GO:0016891">
    <property type="term" value="F:RNA endonuclease activity producing 5'-phosphomonoesters, hydrolytic mechanism"/>
    <property type="evidence" value="ECO:0007669"/>
    <property type="project" value="TreeGrafter"/>
</dbReference>
<dbReference type="Proteomes" id="UP000054498">
    <property type="component" value="Unassembled WGS sequence"/>
</dbReference>